<dbReference type="Proteomes" id="UP000179233">
    <property type="component" value="Unassembled WGS sequence"/>
</dbReference>
<organism evidence="1 2">
    <name type="scientific">Candidatus Chisholmbacteria bacterium RIFCSPHIGHO2_01_FULL_52_32</name>
    <dbReference type="NCBI Taxonomy" id="1797591"/>
    <lineage>
        <taxon>Bacteria</taxon>
        <taxon>Candidatus Chisholmiibacteriota</taxon>
    </lineage>
</organism>
<reference evidence="1 2" key="1">
    <citation type="journal article" date="2016" name="Nat. Commun.">
        <title>Thousands of microbial genomes shed light on interconnected biogeochemical processes in an aquifer system.</title>
        <authorList>
            <person name="Anantharaman K."/>
            <person name="Brown C.T."/>
            <person name="Hug L.A."/>
            <person name="Sharon I."/>
            <person name="Castelle C.J."/>
            <person name="Probst A.J."/>
            <person name="Thomas B.C."/>
            <person name="Singh A."/>
            <person name="Wilkins M.J."/>
            <person name="Karaoz U."/>
            <person name="Brodie E.L."/>
            <person name="Williams K.H."/>
            <person name="Hubbard S.S."/>
            <person name="Banfield J.F."/>
        </authorList>
    </citation>
    <scope>NUCLEOTIDE SEQUENCE [LARGE SCALE GENOMIC DNA]</scope>
</reference>
<dbReference type="EMBL" id="MHCJ01000001">
    <property type="protein sequence ID" value="OGY19080.1"/>
    <property type="molecule type" value="Genomic_DNA"/>
</dbReference>
<name>A0A1G1VUP6_9BACT</name>
<evidence type="ECO:0000313" key="1">
    <source>
        <dbReference type="EMBL" id="OGY19080.1"/>
    </source>
</evidence>
<proteinExistence type="predicted"/>
<evidence type="ECO:0000313" key="2">
    <source>
        <dbReference type="Proteomes" id="UP000179233"/>
    </source>
</evidence>
<sequence length="272" mass="30182">MRERPDASGFTRADRLRLLAPPTDAFADFSLTGIREVENLHEPVRLSFPDFSSADVASRLFFRAENLRTTLLDTVIVFDVYTSPEAMVGGGQTREIAGAESVEREKADILRTGSVPRYIVELSLRQEIFRLQSAARVDSEGGDALSVLLNTAREGGLIAVILAHGATFRNPQTRRVELHVIGEGVSSDINRLIPEISSRANSDGSPRYRLMYFNACNPDHLPISMAEVDVPVIVHRGDNVPAFAGFSTAKVHWPSEIEDSPWDQLLTKIRRR</sequence>
<gene>
    <name evidence="1" type="ORF">A2786_06100</name>
</gene>
<accession>A0A1G1VUP6</accession>
<comment type="caution">
    <text evidence="1">The sequence shown here is derived from an EMBL/GenBank/DDBJ whole genome shotgun (WGS) entry which is preliminary data.</text>
</comment>
<protein>
    <submittedName>
        <fullName evidence="1">Uncharacterized protein</fullName>
    </submittedName>
</protein>
<dbReference type="AlphaFoldDB" id="A0A1G1VUP6"/>